<evidence type="ECO:0000259" key="3">
    <source>
        <dbReference type="PROSITE" id="PS51186"/>
    </source>
</evidence>
<dbReference type="EMBL" id="CP062175">
    <property type="protein sequence ID" value="WXK38107.1"/>
    <property type="molecule type" value="Genomic_DNA"/>
</dbReference>
<organism evidence="4 5">
    <name type="scientific">Mycetohabitans rhizoxinica</name>
    <dbReference type="NCBI Taxonomy" id="412963"/>
    <lineage>
        <taxon>Bacteria</taxon>
        <taxon>Pseudomonadati</taxon>
        <taxon>Pseudomonadota</taxon>
        <taxon>Betaproteobacteria</taxon>
        <taxon>Burkholderiales</taxon>
        <taxon>Burkholderiaceae</taxon>
        <taxon>Mycetohabitans</taxon>
    </lineage>
</organism>
<geneLocation type="plasmid" evidence="4 5">
    <name>megaplasmid</name>
</geneLocation>
<dbReference type="PROSITE" id="PS51186">
    <property type="entry name" value="GNAT"/>
    <property type="match status" value="1"/>
</dbReference>
<dbReference type="Proteomes" id="UP001493153">
    <property type="component" value="Plasmid megaplasmid"/>
</dbReference>
<gene>
    <name evidence="4" type="ORF">IHE29_01935</name>
</gene>
<sequence length="207" mass="22789">MSLQRSYVDDGKARTVGRGVTLRRFDPRVDSYASLTAMLHRAFAGLGAMGLNCTCVDQPVISTMQRARAGDCFVAAYGSAPIGTMTLCARDVDSACDYYRLRDVATLRQFGIDPAWQGRGLGTMLLAFAEHWAATRGYAALALDTPYPASHLIAFYCSQGFRLVDVMRFADKRYDSAILSKPSVAARMLGQWDRRLMPARRTLARAA</sequence>
<dbReference type="Gene3D" id="3.40.630.30">
    <property type="match status" value="1"/>
</dbReference>
<name>A0ABZ2PTB2_9BURK</name>
<dbReference type="InterPro" id="IPR016181">
    <property type="entry name" value="Acyl_CoA_acyltransferase"/>
</dbReference>
<keyword evidence="5" id="KW-1185">Reference proteome</keyword>
<keyword evidence="1" id="KW-0808">Transferase</keyword>
<keyword evidence="4" id="KW-0614">Plasmid</keyword>
<evidence type="ECO:0000313" key="5">
    <source>
        <dbReference type="Proteomes" id="UP001493153"/>
    </source>
</evidence>
<dbReference type="InterPro" id="IPR050832">
    <property type="entry name" value="Bact_Acetyltransf"/>
</dbReference>
<dbReference type="InterPro" id="IPR000182">
    <property type="entry name" value="GNAT_dom"/>
</dbReference>
<accession>A0ABZ2PTB2</accession>
<dbReference type="RefSeq" id="WP_338910238.1">
    <property type="nucleotide sequence ID" value="NZ_CP062175.1"/>
</dbReference>
<evidence type="ECO:0000256" key="1">
    <source>
        <dbReference type="ARBA" id="ARBA00022679"/>
    </source>
</evidence>
<proteinExistence type="predicted"/>
<evidence type="ECO:0000256" key="2">
    <source>
        <dbReference type="ARBA" id="ARBA00023315"/>
    </source>
</evidence>
<feature type="domain" description="N-acetyltransferase" evidence="3">
    <location>
        <begin position="20"/>
        <end position="185"/>
    </location>
</feature>
<protein>
    <submittedName>
        <fullName evidence="4">GNAT family N-acetyltransferase</fullName>
    </submittedName>
</protein>
<dbReference type="Pfam" id="PF00583">
    <property type="entry name" value="Acetyltransf_1"/>
    <property type="match status" value="1"/>
</dbReference>
<dbReference type="PANTHER" id="PTHR43877:SF2">
    <property type="entry name" value="AMINOALKYLPHOSPHONATE N-ACETYLTRANSFERASE-RELATED"/>
    <property type="match status" value="1"/>
</dbReference>
<reference evidence="4 5" key="1">
    <citation type="submission" date="2020-09" db="EMBL/GenBank/DDBJ databases">
        <title>Genome sequences of Mycetohabitans spp.</title>
        <authorList>
            <person name="Carter M.E."/>
            <person name="Carpenter S.C.D."/>
            <person name="Bogdanove A.J."/>
        </authorList>
    </citation>
    <scope>NUCLEOTIDE SEQUENCE [LARGE SCALE GENOMIC DNA]</scope>
    <source>
        <strain evidence="4 5">B12</strain>
        <plasmid evidence="4 5">megaplasmid</plasmid>
    </source>
</reference>
<keyword evidence="2" id="KW-0012">Acyltransferase</keyword>
<dbReference type="SUPFAM" id="SSF55729">
    <property type="entry name" value="Acyl-CoA N-acyltransferases (Nat)"/>
    <property type="match status" value="1"/>
</dbReference>
<dbReference type="PANTHER" id="PTHR43877">
    <property type="entry name" value="AMINOALKYLPHOSPHONATE N-ACETYLTRANSFERASE-RELATED-RELATED"/>
    <property type="match status" value="1"/>
</dbReference>
<dbReference type="CDD" id="cd04301">
    <property type="entry name" value="NAT_SF"/>
    <property type="match status" value="1"/>
</dbReference>
<evidence type="ECO:0000313" key="4">
    <source>
        <dbReference type="EMBL" id="WXK38107.1"/>
    </source>
</evidence>